<comment type="caution">
    <text evidence="1">The sequence shown here is derived from an EMBL/GenBank/DDBJ whole genome shotgun (WGS) entry which is preliminary data.</text>
</comment>
<reference evidence="1" key="2">
    <citation type="submission" date="2021-08" db="EMBL/GenBank/DDBJ databases">
        <authorList>
            <person name="Tani A."/>
            <person name="Ola A."/>
            <person name="Ogura Y."/>
            <person name="Katsura K."/>
            <person name="Hayashi T."/>
        </authorList>
    </citation>
    <scope>NUCLEOTIDE SEQUENCE</scope>
    <source>
        <strain evidence="1">DSM 23674</strain>
    </source>
</reference>
<gene>
    <name evidence="1" type="ORF">EKPJFOCH_1032</name>
</gene>
<sequence>MMAAARIPADTDPALEQEIADLWADGFDSIDITVALTMGGEILSEADVCRVLAKQQALRLDPKAGGRADA</sequence>
<dbReference type="EMBL" id="BPRA01000004">
    <property type="protein sequence ID" value="GJE54554.1"/>
    <property type="molecule type" value="Genomic_DNA"/>
</dbReference>
<keyword evidence="2" id="KW-1185">Reference proteome</keyword>
<evidence type="ECO:0000313" key="1">
    <source>
        <dbReference type="EMBL" id="GJE54554.1"/>
    </source>
</evidence>
<organism evidence="1 2">
    <name type="scientific">Methylobacterium thuringiense</name>
    <dbReference type="NCBI Taxonomy" id="1003091"/>
    <lineage>
        <taxon>Bacteria</taxon>
        <taxon>Pseudomonadati</taxon>
        <taxon>Pseudomonadota</taxon>
        <taxon>Alphaproteobacteria</taxon>
        <taxon>Hyphomicrobiales</taxon>
        <taxon>Methylobacteriaceae</taxon>
        <taxon>Methylobacterium</taxon>
    </lineage>
</organism>
<proteinExistence type="predicted"/>
<accession>A0ABQ4TGL9</accession>
<dbReference type="Proteomes" id="UP001055101">
    <property type="component" value="Unassembled WGS sequence"/>
</dbReference>
<evidence type="ECO:0000313" key="2">
    <source>
        <dbReference type="Proteomes" id="UP001055101"/>
    </source>
</evidence>
<name>A0ABQ4TGL9_9HYPH</name>
<reference evidence="1" key="1">
    <citation type="journal article" date="2021" name="Front. Microbiol.">
        <title>Comprehensive Comparative Genomics and Phenotyping of Methylobacterium Species.</title>
        <authorList>
            <person name="Alessa O."/>
            <person name="Ogura Y."/>
            <person name="Fujitani Y."/>
            <person name="Takami H."/>
            <person name="Hayashi T."/>
            <person name="Sahin N."/>
            <person name="Tani A."/>
        </authorList>
    </citation>
    <scope>NUCLEOTIDE SEQUENCE</scope>
    <source>
        <strain evidence="1">DSM 23674</strain>
    </source>
</reference>
<protein>
    <submittedName>
        <fullName evidence="1">Uncharacterized protein</fullName>
    </submittedName>
</protein>
<dbReference type="RefSeq" id="WP_238230919.1">
    <property type="nucleotide sequence ID" value="NZ_BPRA01000004.1"/>
</dbReference>